<evidence type="ECO:0000259" key="1">
    <source>
        <dbReference type="Pfam" id="PF14024"/>
    </source>
</evidence>
<dbReference type="GeneID" id="28983261"/>
<dbReference type="Proteomes" id="UP000053611">
    <property type="component" value="Unassembled WGS sequence"/>
</dbReference>
<reference evidence="2 3" key="1">
    <citation type="submission" date="2015-03" db="EMBL/GenBank/DDBJ databases">
        <title>Genomics and transcriptomics of the oil-accumulating basidiomycete yeast T. oleaginosus allow insights into substrate utilization and the diverse evolutionary trajectories of mating systems in fungi.</title>
        <authorList>
            <consortium name="DOE Joint Genome Institute"/>
            <person name="Kourist R."/>
            <person name="Kracht O."/>
            <person name="Bracharz F."/>
            <person name="Lipzen A."/>
            <person name="Nolan M."/>
            <person name="Ohm R."/>
            <person name="Grigoriev I."/>
            <person name="Sun S."/>
            <person name="Heitman J."/>
            <person name="Bruck T."/>
            <person name="Nowrousian M."/>
        </authorList>
    </citation>
    <scope>NUCLEOTIDE SEQUENCE [LARGE SCALE GENOMIC DNA]</scope>
    <source>
        <strain evidence="2 3">IBC0246</strain>
    </source>
</reference>
<dbReference type="Pfam" id="PF14024">
    <property type="entry name" value="DUF4240"/>
    <property type="match status" value="1"/>
</dbReference>
<organism evidence="2 3">
    <name type="scientific">Cutaneotrichosporon oleaginosum</name>
    <dbReference type="NCBI Taxonomy" id="879819"/>
    <lineage>
        <taxon>Eukaryota</taxon>
        <taxon>Fungi</taxon>
        <taxon>Dikarya</taxon>
        <taxon>Basidiomycota</taxon>
        <taxon>Agaricomycotina</taxon>
        <taxon>Tremellomycetes</taxon>
        <taxon>Trichosporonales</taxon>
        <taxon>Trichosporonaceae</taxon>
        <taxon>Cutaneotrichosporon</taxon>
    </lineage>
</organism>
<sequence length="169" mass="19335">MTIVPLPTRDDFWDTIERAWSMIDDDGLRARLFLDDPYDRLAAAIDLVNTHTQRMLEALRTILSEYTAPQLAAWDAHCERALYDLDREDVHEALDGSDDGFLYCRGFVVAAGRTHYEAVLAEPLKWGLMDIGEESMCYFGTHLYEELFGEWPPPTGISRETCSNKDGWP</sequence>
<dbReference type="EMBL" id="KQ087192">
    <property type="protein sequence ID" value="KLT43703.1"/>
    <property type="molecule type" value="Genomic_DNA"/>
</dbReference>
<feature type="domain" description="DUF4240" evidence="1">
    <location>
        <begin position="50"/>
        <end position="128"/>
    </location>
</feature>
<dbReference type="AlphaFoldDB" id="A0A0J0XRI5"/>
<dbReference type="RefSeq" id="XP_018280194.1">
    <property type="nucleotide sequence ID" value="XM_018422658.1"/>
</dbReference>
<evidence type="ECO:0000313" key="3">
    <source>
        <dbReference type="Proteomes" id="UP000053611"/>
    </source>
</evidence>
<proteinExistence type="predicted"/>
<dbReference type="OrthoDB" id="2593357at2759"/>
<accession>A0A0J0XRI5</accession>
<name>A0A0J0XRI5_9TREE</name>
<dbReference type="InterPro" id="IPR025334">
    <property type="entry name" value="DUF4240"/>
</dbReference>
<protein>
    <recommendedName>
        <fullName evidence="1">DUF4240 domain-containing protein</fullName>
    </recommendedName>
</protein>
<gene>
    <name evidence="2" type="ORF">CC85DRAFT_284213</name>
</gene>
<evidence type="ECO:0000313" key="2">
    <source>
        <dbReference type="EMBL" id="KLT43703.1"/>
    </source>
</evidence>
<keyword evidence="3" id="KW-1185">Reference proteome</keyword>